<name>A0A6C0C5F5_9ZZZZ</name>
<evidence type="ECO:0000313" key="1">
    <source>
        <dbReference type="EMBL" id="QHS99935.1"/>
    </source>
</evidence>
<dbReference type="EMBL" id="MN739352">
    <property type="protein sequence ID" value="QHS99935.1"/>
    <property type="molecule type" value="Genomic_DNA"/>
</dbReference>
<accession>A0A6C0C5F5</accession>
<protein>
    <submittedName>
        <fullName evidence="1">Uncharacterized protein</fullName>
    </submittedName>
</protein>
<dbReference type="AlphaFoldDB" id="A0A6C0C5F5"/>
<reference evidence="1" key="1">
    <citation type="journal article" date="2020" name="Nature">
        <title>Giant virus diversity and host interactions through global metagenomics.</title>
        <authorList>
            <person name="Schulz F."/>
            <person name="Roux S."/>
            <person name="Paez-Espino D."/>
            <person name="Jungbluth S."/>
            <person name="Walsh D.A."/>
            <person name="Denef V.J."/>
            <person name="McMahon K.D."/>
            <person name="Konstantinidis K.T."/>
            <person name="Eloe-Fadrosh E.A."/>
            <person name="Kyrpides N.C."/>
            <person name="Woyke T."/>
        </authorList>
    </citation>
    <scope>NUCLEOTIDE SEQUENCE</scope>
    <source>
        <strain evidence="1">GVMAG-M-3300020192-26</strain>
    </source>
</reference>
<organism evidence="1">
    <name type="scientific">viral metagenome</name>
    <dbReference type="NCBI Taxonomy" id="1070528"/>
    <lineage>
        <taxon>unclassified sequences</taxon>
        <taxon>metagenomes</taxon>
        <taxon>organismal metagenomes</taxon>
    </lineage>
</organism>
<proteinExistence type="predicted"/>
<sequence length="31" mass="3601">MDPPGIVDFNFYSKKLTNRLTIYVCYNISST</sequence>